<dbReference type="Proteomes" id="UP000324222">
    <property type="component" value="Unassembled WGS sequence"/>
</dbReference>
<comment type="caution">
    <text evidence="1">The sequence shown here is derived from an EMBL/GenBank/DDBJ whole genome shotgun (WGS) entry which is preliminary data.</text>
</comment>
<protein>
    <submittedName>
        <fullName evidence="1">Uncharacterized protein</fullName>
    </submittedName>
</protein>
<dbReference type="AlphaFoldDB" id="A0A5B7GAC9"/>
<keyword evidence="2" id="KW-1185">Reference proteome</keyword>
<sequence length="87" mass="9717">MTNKTFQPATADDSVPFSTIHVSAHIADCRVCLSIRHWRHPPALPPVQALTSRSRDQLVSAYKRWSTEDLQGRSLFLVCICASLRPG</sequence>
<evidence type="ECO:0000313" key="2">
    <source>
        <dbReference type="Proteomes" id="UP000324222"/>
    </source>
</evidence>
<name>A0A5B7GAC9_PORTR</name>
<reference evidence="1 2" key="1">
    <citation type="submission" date="2019-05" db="EMBL/GenBank/DDBJ databases">
        <title>Another draft genome of Portunus trituberculatus and its Hox gene families provides insights of decapod evolution.</title>
        <authorList>
            <person name="Jeong J.-H."/>
            <person name="Song I."/>
            <person name="Kim S."/>
            <person name="Choi T."/>
            <person name="Kim D."/>
            <person name="Ryu S."/>
            <person name="Kim W."/>
        </authorList>
    </citation>
    <scope>NUCLEOTIDE SEQUENCE [LARGE SCALE GENOMIC DNA]</scope>
    <source>
        <tissue evidence="1">Muscle</tissue>
    </source>
</reference>
<gene>
    <name evidence="1" type="ORF">E2C01_048490</name>
</gene>
<proteinExistence type="predicted"/>
<organism evidence="1 2">
    <name type="scientific">Portunus trituberculatus</name>
    <name type="common">Swimming crab</name>
    <name type="synonym">Neptunus trituberculatus</name>
    <dbReference type="NCBI Taxonomy" id="210409"/>
    <lineage>
        <taxon>Eukaryota</taxon>
        <taxon>Metazoa</taxon>
        <taxon>Ecdysozoa</taxon>
        <taxon>Arthropoda</taxon>
        <taxon>Crustacea</taxon>
        <taxon>Multicrustacea</taxon>
        <taxon>Malacostraca</taxon>
        <taxon>Eumalacostraca</taxon>
        <taxon>Eucarida</taxon>
        <taxon>Decapoda</taxon>
        <taxon>Pleocyemata</taxon>
        <taxon>Brachyura</taxon>
        <taxon>Eubrachyura</taxon>
        <taxon>Portunoidea</taxon>
        <taxon>Portunidae</taxon>
        <taxon>Portuninae</taxon>
        <taxon>Portunus</taxon>
    </lineage>
</organism>
<evidence type="ECO:0000313" key="1">
    <source>
        <dbReference type="EMBL" id="MPC54569.1"/>
    </source>
</evidence>
<dbReference type="EMBL" id="VSRR010012458">
    <property type="protein sequence ID" value="MPC54569.1"/>
    <property type="molecule type" value="Genomic_DNA"/>
</dbReference>
<accession>A0A5B7GAC9</accession>